<protein>
    <submittedName>
        <fullName evidence="2">Uncharacterized protein</fullName>
    </submittedName>
</protein>
<sequence>MSNTPVLFLPEGVELRLLSFHWTTGLPCDKRLNVYLPNGQFDRGMVPGFPNHKSYAGVTWKYTANLLTAEPYTLYIFDSYLFLCIVAVLGLQMLPSRMYF</sequence>
<reference evidence="2 3" key="1">
    <citation type="journal article" date="2019" name="Sci. Rep.">
        <title>Orb-weaving spider Araneus ventricosus genome elucidates the spidroin gene catalogue.</title>
        <authorList>
            <person name="Kono N."/>
            <person name="Nakamura H."/>
            <person name="Ohtoshi R."/>
            <person name="Moran D.A.P."/>
            <person name="Shinohara A."/>
            <person name="Yoshida Y."/>
            <person name="Fujiwara M."/>
            <person name="Mori M."/>
            <person name="Tomita M."/>
            <person name="Arakawa K."/>
        </authorList>
    </citation>
    <scope>NUCLEOTIDE SEQUENCE [LARGE SCALE GENOMIC DNA]</scope>
</reference>
<evidence type="ECO:0000313" key="2">
    <source>
        <dbReference type="EMBL" id="GBL73085.1"/>
    </source>
</evidence>
<evidence type="ECO:0000313" key="3">
    <source>
        <dbReference type="Proteomes" id="UP000499080"/>
    </source>
</evidence>
<feature type="transmembrane region" description="Helical" evidence="1">
    <location>
        <begin position="72"/>
        <end position="94"/>
    </location>
</feature>
<keyword evidence="1" id="KW-1133">Transmembrane helix</keyword>
<comment type="caution">
    <text evidence="2">The sequence shown here is derived from an EMBL/GenBank/DDBJ whole genome shotgun (WGS) entry which is preliminary data.</text>
</comment>
<dbReference type="Proteomes" id="UP000499080">
    <property type="component" value="Unassembled WGS sequence"/>
</dbReference>
<name>A0A4Y2A122_ARAVE</name>
<dbReference type="EMBL" id="BGPR01000002">
    <property type="protein sequence ID" value="GBL73085.1"/>
    <property type="molecule type" value="Genomic_DNA"/>
</dbReference>
<keyword evidence="3" id="KW-1185">Reference proteome</keyword>
<accession>A0A4Y2A122</accession>
<organism evidence="2 3">
    <name type="scientific">Araneus ventricosus</name>
    <name type="common">Orbweaver spider</name>
    <name type="synonym">Epeira ventricosa</name>
    <dbReference type="NCBI Taxonomy" id="182803"/>
    <lineage>
        <taxon>Eukaryota</taxon>
        <taxon>Metazoa</taxon>
        <taxon>Ecdysozoa</taxon>
        <taxon>Arthropoda</taxon>
        <taxon>Chelicerata</taxon>
        <taxon>Arachnida</taxon>
        <taxon>Araneae</taxon>
        <taxon>Araneomorphae</taxon>
        <taxon>Entelegynae</taxon>
        <taxon>Araneoidea</taxon>
        <taxon>Araneidae</taxon>
        <taxon>Araneus</taxon>
    </lineage>
</organism>
<proteinExistence type="predicted"/>
<keyword evidence="1" id="KW-0812">Transmembrane</keyword>
<evidence type="ECO:0000256" key="1">
    <source>
        <dbReference type="SAM" id="Phobius"/>
    </source>
</evidence>
<dbReference type="AlphaFoldDB" id="A0A4Y2A122"/>
<gene>
    <name evidence="2" type="ORF">AVEN_128239_1</name>
</gene>
<keyword evidence="1" id="KW-0472">Membrane</keyword>